<protein>
    <submittedName>
        <fullName evidence="1">Uncharacterized protein</fullName>
    </submittedName>
</protein>
<name>A0A1J4JVT5_9EUKA</name>
<dbReference type="AlphaFoldDB" id="A0A1J4JVT5"/>
<dbReference type="GeneID" id="94841957"/>
<accession>A0A1J4JVT5</accession>
<dbReference type="Proteomes" id="UP000179807">
    <property type="component" value="Unassembled WGS sequence"/>
</dbReference>
<organism evidence="1 2">
    <name type="scientific">Tritrichomonas foetus</name>
    <dbReference type="NCBI Taxonomy" id="1144522"/>
    <lineage>
        <taxon>Eukaryota</taxon>
        <taxon>Metamonada</taxon>
        <taxon>Parabasalia</taxon>
        <taxon>Tritrichomonadida</taxon>
        <taxon>Tritrichomonadidae</taxon>
        <taxon>Tritrichomonas</taxon>
    </lineage>
</organism>
<evidence type="ECO:0000313" key="1">
    <source>
        <dbReference type="EMBL" id="OHT02544.1"/>
    </source>
</evidence>
<dbReference type="RefSeq" id="XP_068355680.1">
    <property type="nucleotide sequence ID" value="XM_068507253.1"/>
</dbReference>
<sequence>MEKLQSSSLTVSDNFCASICTLFSFLSPAQKKLVENYKDIAAFSNAVSSGRLIESLVQQSIGFTKSPQHLDFSEYLKNFAQNAVSTEDIDQWRYVVDGPSHSGKSTILSLIAKEAIQGLASCGQLSNVFIFSINWESATQRLTDVFSLYDYIAAQTIFHLTWQYPRIFTIAQSLFNWLLSIPTSAILPMLPLNIQNLPMFPLTQIEVFGKRIFNALKNTDNPVNLVREIVALPSSLAACFGYSKFLFIYDHLDLCNMDVRVSDTSNLPVCILDAIIAMLSDNLFFFSTKAPQGITDCLKNIEVEIIQVENSIPENIINDQRMISCYKPNIKLNIEMCQGCPQFLHRYRSIIQHIQDIDQLVDDSQKKRGFTSIVTNTKMKLAKMETIELCTDFLNNGSDVITENLIHQMQTSNQFTIAIGKSKLY</sequence>
<reference evidence="1" key="1">
    <citation type="submission" date="2016-10" db="EMBL/GenBank/DDBJ databases">
        <authorList>
            <person name="Benchimol M."/>
            <person name="Almeida L.G."/>
            <person name="Vasconcelos A.T."/>
            <person name="Perreira-Neves A."/>
            <person name="Rosa I.A."/>
            <person name="Tasca T."/>
            <person name="Bogo M.R."/>
            <person name="de Souza W."/>
        </authorList>
    </citation>
    <scope>NUCLEOTIDE SEQUENCE [LARGE SCALE GENOMIC DNA]</scope>
    <source>
        <strain evidence="1">K</strain>
    </source>
</reference>
<dbReference type="OrthoDB" id="10505118at2759"/>
<keyword evidence="2" id="KW-1185">Reference proteome</keyword>
<dbReference type="EMBL" id="MLAK01000862">
    <property type="protein sequence ID" value="OHT02544.1"/>
    <property type="molecule type" value="Genomic_DNA"/>
</dbReference>
<dbReference type="VEuPathDB" id="TrichDB:TRFO_30270"/>
<proteinExistence type="predicted"/>
<evidence type="ECO:0000313" key="2">
    <source>
        <dbReference type="Proteomes" id="UP000179807"/>
    </source>
</evidence>
<gene>
    <name evidence="1" type="ORF">TRFO_30270</name>
</gene>
<comment type="caution">
    <text evidence="1">The sequence shown here is derived from an EMBL/GenBank/DDBJ whole genome shotgun (WGS) entry which is preliminary data.</text>
</comment>